<keyword evidence="5 9" id="KW-0676">Redox-active center</keyword>
<dbReference type="InterPro" id="IPR005746">
    <property type="entry name" value="Thioredoxin"/>
</dbReference>
<dbReference type="GO" id="GO:0015035">
    <property type="term" value="F:protein-disulfide reductase activity"/>
    <property type="evidence" value="ECO:0007669"/>
    <property type="project" value="UniProtKB-UniRule"/>
</dbReference>
<dbReference type="PIRSF" id="PIRSF000077">
    <property type="entry name" value="Thioredoxin"/>
    <property type="match status" value="1"/>
</dbReference>
<dbReference type="InterPro" id="IPR017937">
    <property type="entry name" value="Thioredoxin_CS"/>
</dbReference>
<dbReference type="EMBL" id="RBIG01000003">
    <property type="protein sequence ID" value="RKQ68442.1"/>
    <property type="molecule type" value="Genomic_DNA"/>
</dbReference>
<dbReference type="AlphaFoldDB" id="A0A420WBZ4"/>
<proteinExistence type="inferred from homology"/>
<evidence type="ECO:0000256" key="1">
    <source>
        <dbReference type="ARBA" id="ARBA00008987"/>
    </source>
</evidence>
<dbReference type="Gene3D" id="3.40.30.10">
    <property type="entry name" value="Glutaredoxin"/>
    <property type="match status" value="1"/>
</dbReference>
<dbReference type="PROSITE" id="PS51352">
    <property type="entry name" value="THIOREDOXIN_2"/>
    <property type="match status" value="1"/>
</dbReference>
<dbReference type="OrthoDB" id="9790390at2"/>
<evidence type="ECO:0000256" key="8">
    <source>
        <dbReference type="PIRSR" id="PIRSR000077-1"/>
    </source>
</evidence>
<dbReference type="NCBIfam" id="TIGR01068">
    <property type="entry name" value="thioredoxin"/>
    <property type="match status" value="1"/>
</dbReference>
<dbReference type="InterPro" id="IPR036249">
    <property type="entry name" value="Thioredoxin-like_sf"/>
</dbReference>
<feature type="site" description="Contributes to redox potential value" evidence="8">
    <location>
        <position position="32"/>
    </location>
</feature>
<dbReference type="PRINTS" id="PR00421">
    <property type="entry name" value="THIOREDOXIN"/>
</dbReference>
<dbReference type="GO" id="GO:0005829">
    <property type="term" value="C:cytosol"/>
    <property type="evidence" value="ECO:0007669"/>
    <property type="project" value="TreeGrafter"/>
</dbReference>
<feature type="domain" description="Thioredoxin" evidence="10">
    <location>
        <begin position="1"/>
        <end position="106"/>
    </location>
</feature>
<keyword evidence="3" id="KW-0249">Electron transport</keyword>
<dbReference type="CDD" id="cd02947">
    <property type="entry name" value="TRX_family"/>
    <property type="match status" value="1"/>
</dbReference>
<gene>
    <name evidence="11" type="ORF">BCL74_2922</name>
</gene>
<reference evidence="11 12" key="1">
    <citation type="submission" date="2018-10" db="EMBL/GenBank/DDBJ databases">
        <title>Comparative analysis of microorganisms from saline springs in Andes Mountain Range, Colombia.</title>
        <authorList>
            <person name="Rubin E."/>
        </authorList>
    </citation>
    <scope>NUCLEOTIDE SEQUENCE [LARGE SCALE GENOMIC DNA]</scope>
    <source>
        <strain evidence="11 12">USBA 36</strain>
    </source>
</reference>
<dbReference type="GO" id="GO:0045454">
    <property type="term" value="P:cell redox homeostasis"/>
    <property type="evidence" value="ECO:0007669"/>
    <property type="project" value="TreeGrafter"/>
</dbReference>
<accession>A0A420WBZ4</accession>
<feature type="active site" description="Nucleophile" evidence="8">
    <location>
        <position position="34"/>
    </location>
</feature>
<dbReference type="NCBIfam" id="NF006898">
    <property type="entry name" value="PRK09381.1"/>
    <property type="match status" value="1"/>
</dbReference>
<evidence type="ECO:0000256" key="7">
    <source>
        <dbReference type="PIRNR" id="PIRNR000077"/>
    </source>
</evidence>
<dbReference type="PANTHER" id="PTHR45663:SF11">
    <property type="entry name" value="GEO12009P1"/>
    <property type="match status" value="1"/>
</dbReference>
<dbReference type="InterPro" id="IPR013766">
    <property type="entry name" value="Thioredoxin_domain"/>
</dbReference>
<dbReference type="Proteomes" id="UP000277424">
    <property type="component" value="Unassembled WGS sequence"/>
</dbReference>
<keyword evidence="2" id="KW-0813">Transport</keyword>
<feature type="active site" description="Nucleophile" evidence="8">
    <location>
        <position position="31"/>
    </location>
</feature>
<keyword evidence="4 9" id="KW-1015">Disulfide bond</keyword>
<evidence type="ECO:0000256" key="6">
    <source>
        <dbReference type="NCBIfam" id="TIGR01068"/>
    </source>
</evidence>
<evidence type="ECO:0000313" key="12">
    <source>
        <dbReference type="Proteomes" id="UP000277424"/>
    </source>
</evidence>
<evidence type="ECO:0000256" key="3">
    <source>
        <dbReference type="ARBA" id="ARBA00022982"/>
    </source>
</evidence>
<dbReference type="RefSeq" id="WP_008946207.1">
    <property type="nucleotide sequence ID" value="NZ_RBIG01000003.1"/>
</dbReference>
<dbReference type="SUPFAM" id="SSF52833">
    <property type="entry name" value="Thioredoxin-like"/>
    <property type="match status" value="1"/>
</dbReference>
<evidence type="ECO:0000256" key="5">
    <source>
        <dbReference type="ARBA" id="ARBA00023284"/>
    </source>
</evidence>
<sequence>MSTTKVTDNSFETDVLNADKPVVVDFWAEWCGPCKMISPILDELAGEMGGKVTIAKLNIDENPSTPQKYGVRGIPTLMLFKNGQVAATKIGAMPKSALFQWVESNI</sequence>
<feature type="site" description="Deprotonates C-terminal active site Cys" evidence="8">
    <location>
        <position position="25"/>
    </location>
</feature>
<protein>
    <recommendedName>
        <fullName evidence="6 7">Thioredoxin</fullName>
    </recommendedName>
</protein>
<feature type="site" description="Contributes to redox potential value" evidence="8">
    <location>
        <position position="33"/>
    </location>
</feature>
<feature type="disulfide bond" description="Redox-active" evidence="9">
    <location>
        <begin position="31"/>
        <end position="34"/>
    </location>
</feature>
<evidence type="ECO:0000256" key="9">
    <source>
        <dbReference type="PIRSR" id="PIRSR000077-4"/>
    </source>
</evidence>
<dbReference type="PROSITE" id="PS00194">
    <property type="entry name" value="THIOREDOXIN_1"/>
    <property type="match status" value="1"/>
</dbReference>
<evidence type="ECO:0000256" key="4">
    <source>
        <dbReference type="ARBA" id="ARBA00023157"/>
    </source>
</evidence>
<comment type="similarity">
    <text evidence="1 7">Belongs to the thioredoxin family.</text>
</comment>
<evidence type="ECO:0000256" key="2">
    <source>
        <dbReference type="ARBA" id="ARBA00022448"/>
    </source>
</evidence>
<evidence type="ECO:0000259" key="10">
    <source>
        <dbReference type="PROSITE" id="PS51352"/>
    </source>
</evidence>
<dbReference type="PANTHER" id="PTHR45663">
    <property type="entry name" value="GEO12009P1"/>
    <property type="match status" value="1"/>
</dbReference>
<evidence type="ECO:0000313" key="11">
    <source>
        <dbReference type="EMBL" id="RKQ68442.1"/>
    </source>
</evidence>
<dbReference type="Pfam" id="PF00085">
    <property type="entry name" value="Thioredoxin"/>
    <property type="match status" value="1"/>
</dbReference>
<name>A0A420WBZ4_9PROT</name>
<organism evidence="11 12">
    <name type="scientific">Oceanibaculum indicum</name>
    <dbReference type="NCBI Taxonomy" id="526216"/>
    <lineage>
        <taxon>Bacteria</taxon>
        <taxon>Pseudomonadati</taxon>
        <taxon>Pseudomonadota</taxon>
        <taxon>Alphaproteobacteria</taxon>
        <taxon>Rhodospirillales</taxon>
        <taxon>Oceanibaculaceae</taxon>
        <taxon>Oceanibaculum</taxon>
    </lineage>
</organism>
<comment type="caution">
    <text evidence="11">The sequence shown here is derived from an EMBL/GenBank/DDBJ whole genome shotgun (WGS) entry which is preliminary data.</text>
</comment>
<dbReference type="FunFam" id="3.40.30.10:FF:000001">
    <property type="entry name" value="Thioredoxin"/>
    <property type="match status" value="1"/>
</dbReference>